<reference evidence="9" key="1">
    <citation type="submission" date="2022-06" db="EMBL/GenBank/DDBJ databases">
        <title>Ornithinimicrobium HY1793.</title>
        <authorList>
            <person name="Huang Y."/>
        </authorList>
    </citation>
    <scope>NUCLEOTIDE SEQUENCE</scope>
    <source>
        <strain evidence="9">HY1793</strain>
    </source>
</reference>
<evidence type="ECO:0000256" key="3">
    <source>
        <dbReference type="ARBA" id="ARBA00022679"/>
    </source>
</evidence>
<evidence type="ECO:0000259" key="7">
    <source>
        <dbReference type="Pfam" id="PF00425"/>
    </source>
</evidence>
<gene>
    <name evidence="9" type="primary">pabB</name>
    <name evidence="9" type="ORF">NF556_03020</name>
</gene>
<keyword evidence="10" id="KW-1185">Reference proteome</keyword>
<evidence type="ECO:0000256" key="4">
    <source>
        <dbReference type="ARBA" id="ARBA00022962"/>
    </source>
</evidence>
<evidence type="ECO:0000259" key="8">
    <source>
        <dbReference type="Pfam" id="PF04715"/>
    </source>
</evidence>
<dbReference type="SUPFAM" id="SSF52317">
    <property type="entry name" value="Class I glutamine amidotransferase-like"/>
    <property type="match status" value="1"/>
</dbReference>
<organism evidence="9 10">
    <name type="scientific">Ornithinimicrobium faecis</name>
    <dbReference type="NCBI Taxonomy" id="2934158"/>
    <lineage>
        <taxon>Bacteria</taxon>
        <taxon>Bacillati</taxon>
        <taxon>Actinomycetota</taxon>
        <taxon>Actinomycetes</taxon>
        <taxon>Micrococcales</taxon>
        <taxon>Ornithinimicrobiaceae</taxon>
        <taxon>Ornithinimicrobium</taxon>
    </lineage>
</organism>
<dbReference type="NCBIfam" id="TIGR00553">
    <property type="entry name" value="pabB"/>
    <property type="match status" value="1"/>
</dbReference>
<dbReference type="InterPro" id="IPR006805">
    <property type="entry name" value="Anth_synth_I_N"/>
</dbReference>
<keyword evidence="9" id="KW-0032">Aminotransferase</keyword>
<evidence type="ECO:0000256" key="5">
    <source>
        <dbReference type="SAM" id="MobiDB-lite"/>
    </source>
</evidence>
<dbReference type="InterPro" id="IPR029062">
    <property type="entry name" value="Class_I_gatase-like"/>
</dbReference>
<dbReference type="SUPFAM" id="SSF56322">
    <property type="entry name" value="ADC synthase"/>
    <property type="match status" value="1"/>
</dbReference>
<dbReference type="Pfam" id="PF04715">
    <property type="entry name" value="Anth_synt_I_N"/>
    <property type="match status" value="1"/>
</dbReference>
<dbReference type="Proteomes" id="UP001056455">
    <property type="component" value="Chromosome"/>
</dbReference>
<dbReference type="InterPro" id="IPR015890">
    <property type="entry name" value="Chorismate_C"/>
</dbReference>
<comment type="similarity">
    <text evidence="1">In the C-terminal section; belongs to the anthranilate synthase component I family.</text>
</comment>
<keyword evidence="3 9" id="KW-0808">Transferase</keyword>
<evidence type="ECO:0000313" key="10">
    <source>
        <dbReference type="Proteomes" id="UP001056455"/>
    </source>
</evidence>
<dbReference type="PANTHER" id="PTHR11236">
    <property type="entry name" value="AMINOBENZOATE/ANTHRANILATE SYNTHASE"/>
    <property type="match status" value="1"/>
</dbReference>
<dbReference type="Pfam" id="PF00117">
    <property type="entry name" value="GATase"/>
    <property type="match status" value="1"/>
</dbReference>
<dbReference type="Gene3D" id="3.60.120.10">
    <property type="entry name" value="Anthranilate synthase"/>
    <property type="match status" value="1"/>
</dbReference>
<feature type="domain" description="Chorismate-utilising enzyme C-terminal" evidence="7">
    <location>
        <begin position="519"/>
        <end position="773"/>
    </location>
</feature>
<evidence type="ECO:0000313" key="9">
    <source>
        <dbReference type="EMBL" id="USQ80647.1"/>
    </source>
</evidence>
<dbReference type="PROSITE" id="PS51273">
    <property type="entry name" value="GATASE_TYPE_1"/>
    <property type="match status" value="1"/>
</dbReference>
<dbReference type="Gene3D" id="3.40.50.880">
    <property type="match status" value="1"/>
</dbReference>
<dbReference type="PRINTS" id="PR00097">
    <property type="entry name" value="ANTSNTHASEII"/>
</dbReference>
<dbReference type="InterPro" id="IPR017926">
    <property type="entry name" value="GATASE"/>
</dbReference>
<dbReference type="PRINTS" id="PR00099">
    <property type="entry name" value="CPSGATASE"/>
</dbReference>
<evidence type="ECO:0000259" key="6">
    <source>
        <dbReference type="Pfam" id="PF00117"/>
    </source>
</evidence>
<dbReference type="PANTHER" id="PTHR11236:SF18">
    <property type="entry name" value="AMINODEOXYCHORISMATE SYNTHASE"/>
    <property type="match status" value="1"/>
</dbReference>
<sequence length="787" mass="82822">MLLIDNVDSFTYNIADLLHRVLGQAPTVWHHDHHADDLSDFDAIVVGPGPGRPQRALDMGLSTLALRQREVPVLGICLGHQGLAHLAGDEVVELAEPMHGRVSEVLHDGTGLFEGVPSPFSVVRYHSLEVQPSDSSPLAVTARAADDGTVMALADLGARRWGLQFHPESVLSEHGDQLIANFLTLAGVTRAPDTAGGQPVAVGDVHQHARASRHDARPVQLASVVVGQISDTWALHHQLYAASLTAFWLDASAGGRQSVSSGRRASGGREPAAGPPAQALRCSVLGDASGPLSYVVSHRVGVGVGVGVGASVTTLSTGEHLEGPLLPNLATLRDRFAVSGDSAAYCLPRNTGQPIGTAGGAVPTAFRPGFVGYLGYELKAEFDGSAAHVSPFPDARLVFADRALVVDHEDGTVHAVYLWDTATRAEQEDWVARAQEALTQITSQQASVQPATVRPASEGAPARTLHARTAGQREGSMQLDGTADEMADGMADGLADGTADEMAEGMTDGDVEPDWRHTEAAYLDRIAQCQREIRAGESYEICLTNAATWPVPVDETALAAGMRTGSPVPFAAWLRGPGPTVISASPERFVSVTADGFVEARPIKGTRPRGDDAAVDAALAEELRSSVKDRAENLMIVDLLRNDLHRVCRSGSVHVPGIFEVESYATVHQLVSTVRGRLTDGMDCLDVIGTCFPGGSMTGAPKVRTMEILDRLEGGPRGVYSGALGWIGLDGAMDLSIVIRTVTLTDGVAEFGVGGAITALSDPDEEYAETRVKAAALTRALASAEIG</sequence>
<dbReference type="InterPro" id="IPR019999">
    <property type="entry name" value="Anth_synth_I-like"/>
</dbReference>
<proteinExistence type="inferred from homology"/>
<dbReference type="RefSeq" id="WP_252594022.1">
    <property type="nucleotide sequence ID" value="NZ_CP099489.1"/>
</dbReference>
<dbReference type="EC" id="2.6.1.85" evidence="2"/>
<accession>A0ABY4YV75</accession>
<dbReference type="GO" id="GO:0046820">
    <property type="term" value="F:4-amino-4-deoxychorismate synthase activity"/>
    <property type="evidence" value="ECO:0007669"/>
    <property type="project" value="UniProtKB-EC"/>
</dbReference>
<evidence type="ECO:0000256" key="1">
    <source>
        <dbReference type="ARBA" id="ARBA00005970"/>
    </source>
</evidence>
<feature type="region of interest" description="Disordered" evidence="5">
    <location>
        <begin position="446"/>
        <end position="475"/>
    </location>
</feature>
<feature type="domain" description="Anthranilate synthase component I N-terminal" evidence="8">
    <location>
        <begin position="365"/>
        <end position="413"/>
    </location>
</feature>
<dbReference type="InterPro" id="IPR005801">
    <property type="entry name" value="ADC_synthase"/>
</dbReference>
<dbReference type="NCBIfam" id="TIGR00566">
    <property type="entry name" value="trpG_papA"/>
    <property type="match status" value="1"/>
</dbReference>
<dbReference type="InterPro" id="IPR006221">
    <property type="entry name" value="TrpG/PapA_dom"/>
</dbReference>
<dbReference type="CDD" id="cd01743">
    <property type="entry name" value="GATase1_Anthranilate_Synthase"/>
    <property type="match status" value="1"/>
</dbReference>
<evidence type="ECO:0000256" key="2">
    <source>
        <dbReference type="ARBA" id="ARBA00013139"/>
    </source>
</evidence>
<keyword evidence="4" id="KW-0315">Glutamine amidotransferase</keyword>
<dbReference type="Pfam" id="PF00425">
    <property type="entry name" value="Chorismate_bind"/>
    <property type="match status" value="1"/>
</dbReference>
<dbReference type="InterPro" id="IPR005802">
    <property type="entry name" value="ADC_synth_comp_1"/>
</dbReference>
<dbReference type="EMBL" id="CP099489">
    <property type="protein sequence ID" value="USQ80647.1"/>
    <property type="molecule type" value="Genomic_DNA"/>
</dbReference>
<dbReference type="PRINTS" id="PR00096">
    <property type="entry name" value="GATASE"/>
</dbReference>
<protein>
    <recommendedName>
        <fullName evidence="2">aminodeoxychorismate synthase</fullName>
        <ecNumber evidence="2">2.6.1.85</ecNumber>
    </recommendedName>
</protein>
<name>A0ABY4YV75_9MICO</name>
<feature type="domain" description="Glutamine amidotransferase" evidence="6">
    <location>
        <begin position="2"/>
        <end position="183"/>
    </location>
</feature>